<evidence type="ECO:0008006" key="7">
    <source>
        <dbReference type="Google" id="ProtNLM"/>
    </source>
</evidence>
<dbReference type="Gene3D" id="3.30.360.10">
    <property type="entry name" value="Dihydrodipicolinate Reductase, domain 2"/>
    <property type="match status" value="1"/>
</dbReference>
<dbReference type="SUPFAM" id="SSF51735">
    <property type="entry name" value="NAD(P)-binding Rossmann-fold domains"/>
    <property type="match status" value="1"/>
</dbReference>
<protein>
    <recommendedName>
        <fullName evidence="7">Oxidoreductase</fullName>
    </recommendedName>
</protein>
<reference evidence="5 6" key="1">
    <citation type="journal article" date="2018" name="MBio">
        <title>Comparative Genomics Reveals the Core Gene Toolbox for the Fungus-Insect Symbiosis.</title>
        <authorList>
            <person name="Wang Y."/>
            <person name="Stata M."/>
            <person name="Wang W."/>
            <person name="Stajich J.E."/>
            <person name="White M.M."/>
            <person name="Moncalvo J.M."/>
        </authorList>
    </citation>
    <scope>NUCLEOTIDE SEQUENCE [LARGE SCALE GENOMIC DNA]</scope>
    <source>
        <strain evidence="5 6">SC-DP-2</strain>
    </source>
</reference>
<comment type="caution">
    <text evidence="5">The sequence shown here is derived from an EMBL/GenBank/DDBJ whole genome shotgun (WGS) entry which is preliminary data.</text>
</comment>
<proteinExistence type="inferred from homology"/>
<accession>A0A2T9Z140</accession>
<evidence type="ECO:0000256" key="1">
    <source>
        <dbReference type="ARBA" id="ARBA00010928"/>
    </source>
</evidence>
<dbReference type="InterPro" id="IPR000683">
    <property type="entry name" value="Gfo/Idh/MocA-like_OxRdtase_N"/>
</dbReference>
<evidence type="ECO:0000313" key="5">
    <source>
        <dbReference type="EMBL" id="PVU98318.1"/>
    </source>
</evidence>
<gene>
    <name evidence="5" type="ORF">BB560_005689</name>
</gene>
<dbReference type="GO" id="GO:0000166">
    <property type="term" value="F:nucleotide binding"/>
    <property type="evidence" value="ECO:0007669"/>
    <property type="project" value="InterPro"/>
</dbReference>
<evidence type="ECO:0000259" key="4">
    <source>
        <dbReference type="Pfam" id="PF02894"/>
    </source>
</evidence>
<evidence type="ECO:0000313" key="6">
    <source>
        <dbReference type="Proteomes" id="UP000245609"/>
    </source>
</evidence>
<name>A0A2T9Z140_9FUNG</name>
<keyword evidence="2" id="KW-0560">Oxidoreductase</keyword>
<keyword evidence="6" id="KW-1185">Reference proteome</keyword>
<dbReference type="Pfam" id="PF01408">
    <property type="entry name" value="GFO_IDH_MocA"/>
    <property type="match status" value="1"/>
</dbReference>
<dbReference type="InterPro" id="IPR004104">
    <property type="entry name" value="Gfo/Idh/MocA-like_OxRdtase_C"/>
</dbReference>
<dbReference type="PANTHER" id="PTHR43708:SF5">
    <property type="entry name" value="CONSERVED EXPRESSED OXIDOREDUCTASE (EUROFUNG)-RELATED"/>
    <property type="match status" value="1"/>
</dbReference>
<comment type="similarity">
    <text evidence="1">Belongs to the Gfo/Idh/MocA family.</text>
</comment>
<dbReference type="Gene3D" id="3.40.50.720">
    <property type="entry name" value="NAD(P)-binding Rossmann-like Domain"/>
    <property type="match status" value="1"/>
</dbReference>
<dbReference type="Pfam" id="PF02894">
    <property type="entry name" value="GFO_IDH_MocA_C"/>
    <property type="match status" value="1"/>
</dbReference>
<sequence length="362" mass="40109">MKKINVAVIGYGFSAKVFHLPFIQACEGYNLVAILQRSSSNSLKDFPEVPIVRNIDELLHLPALDLVVITSTNSTHFEYSKKALLAKKHVIVEKPFTTTLEQAVELTDLASRLNLVLAVYHNRRFDGDFKTVSSILEQNLLGQLLEFHSRFDRFRMQKKNPHAWREDPNQEGSGVLFDLGPHLIDQAVALFGVPNTVFARVSNQRMLENSSDDAFSLVLDYDIPSKTSSPGTLTVILSASMITRIKPPRFSLFGTNGSFVKYGLDVQEPTLISSSIPVNHPLFGIDPQENWGEVDTSIGSLHLQGKIETLPGTYISFYENVRDTINGTSSLIITPQHAISAIKIIDAAFKSAKLSAPVSIDQ</sequence>
<dbReference type="Proteomes" id="UP000245609">
    <property type="component" value="Unassembled WGS sequence"/>
</dbReference>
<evidence type="ECO:0000259" key="3">
    <source>
        <dbReference type="Pfam" id="PF01408"/>
    </source>
</evidence>
<dbReference type="InterPro" id="IPR036291">
    <property type="entry name" value="NAD(P)-bd_dom_sf"/>
</dbReference>
<dbReference type="STRING" id="133381.A0A2T9Z140"/>
<feature type="domain" description="Gfo/Idh/MocA-like oxidoreductase C-terminal" evidence="4">
    <location>
        <begin position="136"/>
        <end position="359"/>
    </location>
</feature>
<dbReference type="PANTHER" id="PTHR43708">
    <property type="entry name" value="CONSERVED EXPRESSED OXIDOREDUCTASE (EUROFUNG)"/>
    <property type="match status" value="1"/>
</dbReference>
<dbReference type="InterPro" id="IPR051317">
    <property type="entry name" value="Gfo/Idh/MocA_oxidoreduct"/>
</dbReference>
<dbReference type="OrthoDB" id="64915at2759"/>
<dbReference type="EMBL" id="MBFS01002389">
    <property type="protein sequence ID" value="PVU98318.1"/>
    <property type="molecule type" value="Genomic_DNA"/>
</dbReference>
<organism evidence="5 6">
    <name type="scientific">Smittium megazygosporum</name>
    <dbReference type="NCBI Taxonomy" id="133381"/>
    <lineage>
        <taxon>Eukaryota</taxon>
        <taxon>Fungi</taxon>
        <taxon>Fungi incertae sedis</taxon>
        <taxon>Zoopagomycota</taxon>
        <taxon>Kickxellomycotina</taxon>
        <taxon>Harpellomycetes</taxon>
        <taxon>Harpellales</taxon>
        <taxon>Legeriomycetaceae</taxon>
        <taxon>Smittium</taxon>
    </lineage>
</organism>
<dbReference type="GO" id="GO:0016491">
    <property type="term" value="F:oxidoreductase activity"/>
    <property type="evidence" value="ECO:0007669"/>
    <property type="project" value="UniProtKB-KW"/>
</dbReference>
<evidence type="ECO:0000256" key="2">
    <source>
        <dbReference type="ARBA" id="ARBA00023002"/>
    </source>
</evidence>
<dbReference type="AlphaFoldDB" id="A0A2T9Z140"/>
<feature type="domain" description="Gfo/Idh/MocA-like oxidoreductase N-terminal" evidence="3">
    <location>
        <begin position="4"/>
        <end position="121"/>
    </location>
</feature>